<dbReference type="SUPFAM" id="SSF51905">
    <property type="entry name" value="FAD/NAD(P)-binding domain"/>
    <property type="match status" value="1"/>
</dbReference>
<proteinExistence type="predicted"/>
<dbReference type="PANTHER" id="PTHR46865:SF2">
    <property type="entry name" value="MONOOXYGENASE"/>
    <property type="match status" value="1"/>
</dbReference>
<dbReference type="GO" id="GO:0004497">
    <property type="term" value="F:monooxygenase activity"/>
    <property type="evidence" value="ECO:0007669"/>
    <property type="project" value="UniProtKB-KW"/>
</dbReference>
<sequence length="387" mass="42459">MVDQSTSAFKAPTPAHVLISGASFSGLASAFWMTKLGYRVTVIETASGLRRGGTPVDIEGETIDTLTRMGMIEAVRAKALPPRDFEFKDEHDTTLGGVMAASRPDDQHGARYEIHRDDLLDILFAAVDGSVELLFERSITQLLDRPDSVSVVFNDGSQREFALVLGCDGNRSNTRALAFEDSDAASFYMGGYFYLRVVPATGLLPANRSQIFSVAGRTAMLNGYDDRMDIGLAFRSDQPIDYDFRDKAQQRRLIHEHFDGLGWKVPEMLAHVDSDGDFYFDRANQIRMKTWSKGRVALVGDAGYCPSPVAGLGGSMALIGAGRLADAMRSHPGDHAAAFREYEDGLRPFVEQVQERAATDGMAILFPADEAELEARNRKLIAGEMDL</sequence>
<evidence type="ECO:0000313" key="2">
    <source>
        <dbReference type="EMBL" id="MDT8759799.1"/>
    </source>
</evidence>
<dbReference type="InterPro" id="IPR002938">
    <property type="entry name" value="FAD-bd"/>
</dbReference>
<name>A0ABU3N5K4_9SPHN</name>
<keyword evidence="2" id="KW-0560">Oxidoreductase</keyword>
<dbReference type="InterPro" id="IPR051704">
    <property type="entry name" value="FAD_aromatic-hydroxylase"/>
</dbReference>
<gene>
    <name evidence="2" type="ORF">MZO42_13935</name>
</gene>
<accession>A0ABU3N5K4</accession>
<dbReference type="Pfam" id="PF01494">
    <property type="entry name" value="FAD_binding_3"/>
    <property type="match status" value="1"/>
</dbReference>
<dbReference type="PRINTS" id="PR00420">
    <property type="entry name" value="RNGMNOXGNASE"/>
</dbReference>
<comment type="caution">
    <text evidence="2">The sequence shown here is derived from an EMBL/GenBank/DDBJ whole genome shotgun (WGS) entry which is preliminary data.</text>
</comment>
<dbReference type="Gene3D" id="3.30.9.10">
    <property type="entry name" value="D-Amino Acid Oxidase, subunit A, domain 2"/>
    <property type="match status" value="1"/>
</dbReference>
<dbReference type="Gene3D" id="3.50.50.60">
    <property type="entry name" value="FAD/NAD(P)-binding domain"/>
    <property type="match status" value="1"/>
</dbReference>
<protein>
    <submittedName>
        <fullName evidence="2">FAD-dependent monooxygenase</fullName>
    </submittedName>
</protein>
<dbReference type="InterPro" id="IPR036188">
    <property type="entry name" value="FAD/NAD-bd_sf"/>
</dbReference>
<dbReference type="EMBL" id="JALMLT010000003">
    <property type="protein sequence ID" value="MDT8759799.1"/>
    <property type="molecule type" value="Genomic_DNA"/>
</dbReference>
<keyword evidence="2" id="KW-0503">Monooxygenase</keyword>
<organism evidence="2">
    <name type="scientific">Sphingomonas psychrotolerans</name>
    <dbReference type="NCBI Taxonomy" id="1327635"/>
    <lineage>
        <taxon>Bacteria</taxon>
        <taxon>Pseudomonadati</taxon>
        <taxon>Pseudomonadota</taxon>
        <taxon>Alphaproteobacteria</taxon>
        <taxon>Sphingomonadales</taxon>
        <taxon>Sphingomonadaceae</taxon>
        <taxon>Sphingomonas</taxon>
    </lineage>
</organism>
<reference evidence="2" key="1">
    <citation type="submission" date="2022-04" db="EMBL/GenBank/DDBJ databases">
        <title>Tomato heritable bacteria conferring resistance against bacterial wilt.</title>
        <authorList>
            <person name="Yin J."/>
        </authorList>
    </citation>
    <scope>NUCLEOTIDE SEQUENCE</scope>
    <source>
        <strain evidence="2">Cra20</strain>
    </source>
</reference>
<evidence type="ECO:0000259" key="1">
    <source>
        <dbReference type="Pfam" id="PF01494"/>
    </source>
</evidence>
<feature type="domain" description="FAD-binding" evidence="1">
    <location>
        <begin position="16"/>
        <end position="176"/>
    </location>
</feature>
<dbReference type="PANTHER" id="PTHR46865">
    <property type="entry name" value="OXIDOREDUCTASE-RELATED"/>
    <property type="match status" value="1"/>
</dbReference>